<evidence type="ECO:0000313" key="2">
    <source>
        <dbReference type="EMBL" id="GAA5165535.1"/>
    </source>
</evidence>
<dbReference type="InterPro" id="IPR015943">
    <property type="entry name" value="WD40/YVTN_repeat-like_dom_sf"/>
</dbReference>
<keyword evidence="3" id="KW-1185">Reference proteome</keyword>
<dbReference type="InterPro" id="IPR008557">
    <property type="entry name" value="PhoX"/>
</dbReference>
<evidence type="ECO:0000256" key="1">
    <source>
        <dbReference type="ARBA" id="ARBA00001935"/>
    </source>
</evidence>
<evidence type="ECO:0000313" key="3">
    <source>
        <dbReference type="Proteomes" id="UP001500547"/>
    </source>
</evidence>
<dbReference type="EMBL" id="BAABLD010000008">
    <property type="protein sequence ID" value="GAA5165535.1"/>
    <property type="molecule type" value="Genomic_DNA"/>
</dbReference>
<gene>
    <name evidence="2" type="ORF">GCM10025770_21220</name>
</gene>
<comment type="caution">
    <text evidence="2">The sequence shown here is derived from an EMBL/GenBank/DDBJ whole genome shotgun (WGS) entry which is preliminary data.</text>
</comment>
<dbReference type="PROSITE" id="PS51318">
    <property type="entry name" value="TAT"/>
    <property type="match status" value="1"/>
</dbReference>
<dbReference type="InterPro" id="IPR006311">
    <property type="entry name" value="TAT_signal"/>
</dbReference>
<dbReference type="SUPFAM" id="SSF50974">
    <property type="entry name" value="Nitrous oxide reductase, N-terminal domain"/>
    <property type="match status" value="1"/>
</dbReference>
<dbReference type="PANTHER" id="PTHR35399:SF4">
    <property type="entry name" value="MEMBRANE PROTEIN"/>
    <property type="match status" value="1"/>
</dbReference>
<dbReference type="Pfam" id="PF05787">
    <property type="entry name" value="PhoX"/>
    <property type="match status" value="2"/>
</dbReference>
<dbReference type="Proteomes" id="UP001500547">
    <property type="component" value="Unassembled WGS sequence"/>
</dbReference>
<comment type="cofactor">
    <cofactor evidence="1">
        <name>Cu cation</name>
        <dbReference type="ChEBI" id="CHEBI:23378"/>
    </cofactor>
</comment>
<dbReference type="RefSeq" id="WP_345532916.1">
    <property type="nucleotide sequence ID" value="NZ_BAABLD010000008.1"/>
</dbReference>
<name>A0ABP9QQ44_9RHOO</name>
<protein>
    <submittedName>
        <fullName evidence="2">DUF839 domain-containing protein</fullName>
    </submittedName>
</protein>
<accession>A0ABP9QQ44</accession>
<dbReference type="PANTHER" id="PTHR35399">
    <property type="entry name" value="SLR8030 PROTEIN"/>
    <property type="match status" value="1"/>
</dbReference>
<organism evidence="2 3">
    <name type="scientific">Viridibacterium curvum</name>
    <dbReference type="NCBI Taxonomy" id="1101404"/>
    <lineage>
        <taxon>Bacteria</taxon>
        <taxon>Pseudomonadati</taxon>
        <taxon>Pseudomonadota</taxon>
        <taxon>Betaproteobacteria</taxon>
        <taxon>Rhodocyclales</taxon>
        <taxon>Rhodocyclaceae</taxon>
        <taxon>Viridibacterium</taxon>
    </lineage>
</organism>
<dbReference type="InterPro" id="IPR011045">
    <property type="entry name" value="N2O_reductase_N"/>
</dbReference>
<proteinExistence type="predicted"/>
<reference evidence="3" key="1">
    <citation type="journal article" date="2019" name="Int. J. Syst. Evol. Microbiol.">
        <title>The Global Catalogue of Microorganisms (GCM) 10K type strain sequencing project: providing services to taxonomists for standard genome sequencing and annotation.</title>
        <authorList>
            <consortium name="The Broad Institute Genomics Platform"/>
            <consortium name="The Broad Institute Genome Sequencing Center for Infectious Disease"/>
            <person name="Wu L."/>
            <person name="Ma J."/>
        </authorList>
    </citation>
    <scope>NUCLEOTIDE SEQUENCE [LARGE SCALE GENOMIC DNA]</scope>
    <source>
        <strain evidence="3">JCM 18715</strain>
    </source>
</reference>
<dbReference type="Gene3D" id="2.130.10.10">
    <property type="entry name" value="YVTN repeat-like/Quinoprotein amine dehydrogenase"/>
    <property type="match status" value="1"/>
</dbReference>
<sequence>MQFDDQDAVSGSRRNLLKGGTAAAITAAFGGPIAALASRVANAAECLPATASLQMVSPYGALAPVNDLTTGLPLIQLPPGFSYKSYGWVGDIMTDGLATPGTHDGMGVVLSRKVGRSTELVLVRNHERSTSTNAANILGAGSASVAKYDVGTTSGNYQIGGTTNLVWRDGNWTQSFASFGGTYRNCAGGVSTWGSWLTNEELRSNSVSSTGKMHGYIFEVPADPTATPANPNPIVGMGRMAHEASAIDPATGYWYLTEDQGNANTLYRFRPSNLSGGLNSLHAGGTLQGLKVKGVMNADMRFPTLCQTFEIEWVDIANPDLNGATLASVVGSVSASGPYLQAYANGAAIFGANEGCWVANGKVYFTDKQVNSSPNRSGRIWALDLASNTLMAIFVGNDITVGNSPDNICVSPRGGLLFCEDGSSSGLNAAGQTVTGRAMRLMALHPNGSTYEFAANNYNFTATQLAAAGKSNAVTGDQRGTEWCGSCFSPDGRVLFVNLQAPGITLAITGPWANGTL</sequence>